<dbReference type="InterPro" id="IPR003501">
    <property type="entry name" value="PTS_EIIB_2/3"/>
</dbReference>
<evidence type="ECO:0000259" key="2">
    <source>
        <dbReference type="PROSITE" id="PS51099"/>
    </source>
</evidence>
<dbReference type="OrthoDB" id="6603449at2"/>
<comment type="caution">
    <text evidence="3">The sequence shown here is derived from an EMBL/GenBank/DDBJ whole genome shotgun (WGS) entry which is preliminary data.</text>
</comment>
<evidence type="ECO:0000313" key="3">
    <source>
        <dbReference type="EMBL" id="KPL78771.1"/>
    </source>
</evidence>
<dbReference type="InterPro" id="IPR036095">
    <property type="entry name" value="PTS_EIIB-like_sf"/>
</dbReference>
<dbReference type="AlphaFoldDB" id="A0A0P6X9M2"/>
<organism evidence="3 4">
    <name type="scientific">Ornatilinea apprima</name>
    <dbReference type="NCBI Taxonomy" id="1134406"/>
    <lineage>
        <taxon>Bacteria</taxon>
        <taxon>Bacillati</taxon>
        <taxon>Chloroflexota</taxon>
        <taxon>Anaerolineae</taxon>
        <taxon>Anaerolineales</taxon>
        <taxon>Anaerolineaceae</taxon>
        <taxon>Ornatilinea</taxon>
    </lineage>
</organism>
<dbReference type="GO" id="GO:0009401">
    <property type="term" value="P:phosphoenolpyruvate-dependent sugar phosphotransferase system"/>
    <property type="evidence" value="ECO:0007669"/>
    <property type="project" value="InterPro"/>
</dbReference>
<accession>A0A0P6X9M2</accession>
<dbReference type="RefSeq" id="WP_075062047.1">
    <property type="nucleotide sequence ID" value="NZ_LGCL01000016.1"/>
</dbReference>
<dbReference type="CDD" id="cd05563">
    <property type="entry name" value="PTS_IIB_ascorbate"/>
    <property type="match status" value="1"/>
</dbReference>
<dbReference type="PATRIC" id="fig|1134406.4.peg.1662"/>
<dbReference type="STRING" id="1134406.ADN00_05930"/>
<dbReference type="PROSITE" id="PS51099">
    <property type="entry name" value="PTS_EIIB_TYPE_2"/>
    <property type="match status" value="1"/>
</dbReference>
<dbReference type="SUPFAM" id="SSF52794">
    <property type="entry name" value="PTS system IIB component-like"/>
    <property type="match status" value="1"/>
</dbReference>
<feature type="domain" description="PTS EIIB type-2" evidence="2">
    <location>
        <begin position="4"/>
        <end position="94"/>
    </location>
</feature>
<gene>
    <name evidence="3" type="ORF">ADN00_05930</name>
</gene>
<dbReference type="GO" id="GO:0008982">
    <property type="term" value="F:protein-N(PI)-phosphohistidine-sugar phosphotransferase activity"/>
    <property type="evidence" value="ECO:0007669"/>
    <property type="project" value="InterPro"/>
</dbReference>
<keyword evidence="4" id="KW-1185">Reference proteome</keyword>
<dbReference type="InterPro" id="IPR013011">
    <property type="entry name" value="PTS_EIIB_2"/>
</dbReference>
<protein>
    <recommendedName>
        <fullName evidence="2">PTS EIIB type-2 domain-containing protein</fullName>
    </recommendedName>
</protein>
<name>A0A0P6X9M2_9CHLR</name>
<dbReference type="Proteomes" id="UP000050417">
    <property type="component" value="Unassembled WGS sequence"/>
</dbReference>
<keyword evidence="1" id="KW-0808">Transferase</keyword>
<dbReference type="Gene3D" id="3.40.50.2300">
    <property type="match status" value="1"/>
</dbReference>
<dbReference type="Pfam" id="PF02302">
    <property type="entry name" value="PTS_IIB"/>
    <property type="match status" value="1"/>
</dbReference>
<reference evidence="3 4" key="1">
    <citation type="submission" date="2015-07" db="EMBL/GenBank/DDBJ databases">
        <title>Genome sequence of Ornatilinea apprima DSM 23815.</title>
        <authorList>
            <person name="Hemp J."/>
            <person name="Ward L.M."/>
            <person name="Pace L.A."/>
            <person name="Fischer W.W."/>
        </authorList>
    </citation>
    <scope>NUCLEOTIDE SEQUENCE [LARGE SCALE GENOMIC DNA]</scope>
    <source>
        <strain evidence="3 4">P3M-1</strain>
    </source>
</reference>
<sequence length="97" mass="10619">MKKLRIMTVCGFGLGSSMILKITLDGILKENNIQAETFCADSTTAVGESFDVVFTSRDMSQLFKNVNKPVVVIDNFLSKDEIRSKGLEVVQKAAAES</sequence>
<evidence type="ECO:0000313" key="4">
    <source>
        <dbReference type="Proteomes" id="UP000050417"/>
    </source>
</evidence>
<proteinExistence type="predicted"/>
<evidence type="ECO:0000256" key="1">
    <source>
        <dbReference type="ARBA" id="ARBA00022679"/>
    </source>
</evidence>
<dbReference type="EMBL" id="LGCL01000016">
    <property type="protein sequence ID" value="KPL78771.1"/>
    <property type="molecule type" value="Genomic_DNA"/>
</dbReference>